<evidence type="ECO:0000256" key="4">
    <source>
        <dbReference type="ARBA" id="ARBA00022692"/>
    </source>
</evidence>
<evidence type="ECO:0000256" key="7">
    <source>
        <dbReference type="ARBA" id="ARBA00023136"/>
    </source>
</evidence>
<proteinExistence type="inferred from homology"/>
<keyword evidence="7 8" id="KW-0472">Membrane</keyword>
<protein>
    <submittedName>
        <fullName evidence="9">Rod shape-determining protein MreD</fullName>
    </submittedName>
</protein>
<keyword evidence="5" id="KW-0133">Cell shape</keyword>
<feature type="transmembrane region" description="Helical" evidence="8">
    <location>
        <begin position="71"/>
        <end position="88"/>
    </location>
</feature>
<evidence type="ECO:0000256" key="5">
    <source>
        <dbReference type="ARBA" id="ARBA00022960"/>
    </source>
</evidence>
<feature type="transmembrane region" description="Helical" evidence="8">
    <location>
        <begin position="100"/>
        <end position="126"/>
    </location>
</feature>
<feature type="transmembrane region" description="Helical" evidence="8">
    <location>
        <begin position="132"/>
        <end position="151"/>
    </location>
</feature>
<dbReference type="Proteomes" id="UP000315217">
    <property type="component" value="Unassembled WGS sequence"/>
</dbReference>
<gene>
    <name evidence="9" type="primary">mreD</name>
    <name evidence="9" type="ORF">E6G98_01510</name>
</gene>
<dbReference type="NCBIfam" id="TIGR03426">
    <property type="entry name" value="shape_MreD"/>
    <property type="match status" value="1"/>
</dbReference>
<comment type="subcellular location">
    <subcellularLocation>
        <location evidence="1">Cell membrane</location>
        <topology evidence="1">Multi-pass membrane protein</topology>
    </subcellularLocation>
</comment>
<evidence type="ECO:0000256" key="6">
    <source>
        <dbReference type="ARBA" id="ARBA00022989"/>
    </source>
</evidence>
<dbReference type="InterPro" id="IPR007227">
    <property type="entry name" value="Cell_shape_determining_MreD"/>
</dbReference>
<dbReference type="AlphaFoldDB" id="A0A537LYA0"/>
<comment type="caution">
    <text evidence="9">The sequence shown here is derived from an EMBL/GenBank/DDBJ whole genome shotgun (WGS) entry which is preliminary data.</text>
</comment>
<evidence type="ECO:0000256" key="2">
    <source>
        <dbReference type="ARBA" id="ARBA00007776"/>
    </source>
</evidence>
<evidence type="ECO:0000313" key="10">
    <source>
        <dbReference type="Proteomes" id="UP000315217"/>
    </source>
</evidence>
<organism evidence="9 10">
    <name type="scientific">Candidatus Segetimicrobium genomatis</name>
    <dbReference type="NCBI Taxonomy" id="2569760"/>
    <lineage>
        <taxon>Bacteria</taxon>
        <taxon>Bacillati</taxon>
        <taxon>Candidatus Sysuimicrobiota</taxon>
        <taxon>Candidatus Sysuimicrobiia</taxon>
        <taxon>Candidatus Sysuimicrobiales</taxon>
        <taxon>Candidatus Segetimicrobiaceae</taxon>
        <taxon>Candidatus Segetimicrobium</taxon>
    </lineage>
</organism>
<dbReference type="Pfam" id="PF04093">
    <property type="entry name" value="MreD"/>
    <property type="match status" value="1"/>
</dbReference>
<sequence length="165" mass="16922">MSRAFVYTSVVVIVALVQAAWLARAQVLGAALDPLLPLAVGMGILRGAESGAMVGVAAGLLQDLLSGGGPLGVNALSKLVVGFASGLFERSIYIENPLLPAIATFVGTLLGEVLLVIVALVVGLGVPSTSALAAKMIMQAILNSAIAPLLFRGIRAIETRLQREH</sequence>
<reference evidence="9 10" key="1">
    <citation type="journal article" date="2019" name="Nat. Microbiol.">
        <title>Mediterranean grassland soil C-N compound turnover is dependent on rainfall and depth, and is mediated by genomically divergent microorganisms.</title>
        <authorList>
            <person name="Diamond S."/>
            <person name="Andeer P.F."/>
            <person name="Li Z."/>
            <person name="Crits-Christoph A."/>
            <person name="Burstein D."/>
            <person name="Anantharaman K."/>
            <person name="Lane K.R."/>
            <person name="Thomas B.C."/>
            <person name="Pan C."/>
            <person name="Northen T.R."/>
            <person name="Banfield J.F."/>
        </authorList>
    </citation>
    <scope>NUCLEOTIDE SEQUENCE [LARGE SCALE GENOMIC DNA]</scope>
    <source>
        <strain evidence="9">NP_1</strain>
    </source>
</reference>
<dbReference type="GO" id="GO:0008360">
    <property type="term" value="P:regulation of cell shape"/>
    <property type="evidence" value="ECO:0007669"/>
    <property type="project" value="UniProtKB-KW"/>
</dbReference>
<name>A0A537LYA0_9BACT</name>
<evidence type="ECO:0000256" key="1">
    <source>
        <dbReference type="ARBA" id="ARBA00004651"/>
    </source>
</evidence>
<dbReference type="GO" id="GO:0005886">
    <property type="term" value="C:plasma membrane"/>
    <property type="evidence" value="ECO:0007669"/>
    <property type="project" value="UniProtKB-SubCell"/>
</dbReference>
<evidence type="ECO:0000256" key="8">
    <source>
        <dbReference type="SAM" id="Phobius"/>
    </source>
</evidence>
<comment type="similarity">
    <text evidence="2">Belongs to the MreD family.</text>
</comment>
<keyword evidence="3" id="KW-1003">Cell membrane</keyword>
<accession>A0A537LYA0</accession>
<evidence type="ECO:0000256" key="3">
    <source>
        <dbReference type="ARBA" id="ARBA00022475"/>
    </source>
</evidence>
<keyword evidence="6 8" id="KW-1133">Transmembrane helix</keyword>
<dbReference type="EMBL" id="VBAI01000012">
    <property type="protein sequence ID" value="TMJ12980.1"/>
    <property type="molecule type" value="Genomic_DNA"/>
</dbReference>
<dbReference type="Gene3D" id="1.10.1760.20">
    <property type="match status" value="1"/>
</dbReference>
<evidence type="ECO:0000313" key="9">
    <source>
        <dbReference type="EMBL" id="TMJ12980.1"/>
    </source>
</evidence>
<keyword evidence="4 8" id="KW-0812">Transmembrane</keyword>